<dbReference type="InterPro" id="IPR011009">
    <property type="entry name" value="Kinase-like_dom_sf"/>
</dbReference>
<gene>
    <name evidence="7" type="ORF">Glove_79g28</name>
</gene>
<organism evidence="7 8">
    <name type="scientific">Diversispora epigaea</name>
    <dbReference type="NCBI Taxonomy" id="1348612"/>
    <lineage>
        <taxon>Eukaryota</taxon>
        <taxon>Fungi</taxon>
        <taxon>Fungi incertae sedis</taxon>
        <taxon>Mucoromycota</taxon>
        <taxon>Glomeromycotina</taxon>
        <taxon>Glomeromycetes</taxon>
        <taxon>Diversisporales</taxon>
        <taxon>Diversisporaceae</taxon>
        <taxon>Diversispora</taxon>
    </lineage>
</organism>
<evidence type="ECO:0000259" key="6">
    <source>
        <dbReference type="PROSITE" id="PS50011"/>
    </source>
</evidence>
<evidence type="ECO:0000313" key="8">
    <source>
        <dbReference type="Proteomes" id="UP000266861"/>
    </source>
</evidence>
<keyword evidence="2" id="KW-0808">Transferase</keyword>
<dbReference type="Gene3D" id="1.10.510.10">
    <property type="entry name" value="Transferase(Phosphotransferase) domain 1"/>
    <property type="match status" value="1"/>
</dbReference>
<evidence type="ECO:0000256" key="5">
    <source>
        <dbReference type="ARBA" id="ARBA00022840"/>
    </source>
</evidence>
<sequence>MHDLTNLIHRDFHIGNILSHDSEMSFITDLGLSKPVYETGIYKDSKQRVFGVIPYIDPEVLSGHDNYSKASDEYGFAMFMFEILTGIPPFHNIPHDIDLVLKICNGYRPEIPSNIAIPQLLVDTMKR</sequence>
<protein>
    <recommendedName>
        <fullName evidence="6">Protein kinase domain-containing protein</fullName>
    </recommendedName>
</protein>
<dbReference type="InterPro" id="IPR000719">
    <property type="entry name" value="Prot_kinase_dom"/>
</dbReference>
<dbReference type="AlphaFoldDB" id="A0A397J8B0"/>
<proteinExistence type="predicted"/>
<reference evidence="7 8" key="1">
    <citation type="submission" date="2018-08" db="EMBL/GenBank/DDBJ databases">
        <title>Genome and evolution of the arbuscular mycorrhizal fungus Diversispora epigaea (formerly Glomus versiforme) and its bacterial endosymbionts.</title>
        <authorList>
            <person name="Sun X."/>
            <person name="Fei Z."/>
            <person name="Harrison M."/>
        </authorList>
    </citation>
    <scope>NUCLEOTIDE SEQUENCE [LARGE SCALE GENOMIC DNA]</scope>
    <source>
        <strain evidence="7 8">IT104</strain>
    </source>
</reference>
<comment type="caution">
    <text evidence="7">The sequence shown here is derived from an EMBL/GenBank/DDBJ whole genome shotgun (WGS) entry which is preliminary data.</text>
</comment>
<keyword evidence="1" id="KW-0723">Serine/threonine-protein kinase</keyword>
<dbReference type="Proteomes" id="UP000266861">
    <property type="component" value="Unassembled WGS sequence"/>
</dbReference>
<name>A0A397J8B0_9GLOM</name>
<dbReference type="GO" id="GO:0005524">
    <property type="term" value="F:ATP binding"/>
    <property type="evidence" value="ECO:0007669"/>
    <property type="project" value="UniProtKB-KW"/>
</dbReference>
<dbReference type="Pfam" id="PF07714">
    <property type="entry name" value="PK_Tyr_Ser-Thr"/>
    <property type="match status" value="1"/>
</dbReference>
<keyword evidence="8" id="KW-1185">Reference proteome</keyword>
<feature type="domain" description="Protein kinase" evidence="6">
    <location>
        <begin position="1"/>
        <end position="127"/>
    </location>
</feature>
<dbReference type="GO" id="GO:0004674">
    <property type="term" value="F:protein serine/threonine kinase activity"/>
    <property type="evidence" value="ECO:0007669"/>
    <property type="project" value="UniProtKB-KW"/>
</dbReference>
<dbReference type="SUPFAM" id="SSF56112">
    <property type="entry name" value="Protein kinase-like (PK-like)"/>
    <property type="match status" value="1"/>
</dbReference>
<dbReference type="EMBL" id="PQFF01000075">
    <property type="protein sequence ID" value="RHZ84569.1"/>
    <property type="molecule type" value="Genomic_DNA"/>
</dbReference>
<evidence type="ECO:0000256" key="2">
    <source>
        <dbReference type="ARBA" id="ARBA00022679"/>
    </source>
</evidence>
<dbReference type="PANTHER" id="PTHR24351">
    <property type="entry name" value="RIBOSOMAL PROTEIN S6 KINASE"/>
    <property type="match status" value="1"/>
</dbReference>
<dbReference type="OrthoDB" id="3269467at2759"/>
<dbReference type="InterPro" id="IPR001245">
    <property type="entry name" value="Ser-Thr/Tyr_kinase_cat_dom"/>
</dbReference>
<evidence type="ECO:0000256" key="3">
    <source>
        <dbReference type="ARBA" id="ARBA00022741"/>
    </source>
</evidence>
<dbReference type="STRING" id="1348612.A0A397J8B0"/>
<dbReference type="PROSITE" id="PS50011">
    <property type="entry name" value="PROTEIN_KINASE_DOM"/>
    <property type="match status" value="1"/>
</dbReference>
<accession>A0A397J8B0</accession>
<evidence type="ECO:0000256" key="1">
    <source>
        <dbReference type="ARBA" id="ARBA00022527"/>
    </source>
</evidence>
<keyword evidence="4" id="KW-0418">Kinase</keyword>
<keyword evidence="3" id="KW-0547">Nucleotide-binding</keyword>
<keyword evidence="5" id="KW-0067">ATP-binding</keyword>
<evidence type="ECO:0000313" key="7">
    <source>
        <dbReference type="EMBL" id="RHZ84569.1"/>
    </source>
</evidence>
<evidence type="ECO:0000256" key="4">
    <source>
        <dbReference type="ARBA" id="ARBA00022777"/>
    </source>
</evidence>